<proteinExistence type="predicted"/>
<evidence type="ECO:0000313" key="3">
    <source>
        <dbReference type="Proteomes" id="UP000028582"/>
    </source>
</evidence>
<evidence type="ECO:0000313" key="2">
    <source>
        <dbReference type="EMBL" id="ETO85761.1"/>
    </source>
</evidence>
<feature type="compositionally biased region" description="Polar residues" evidence="1">
    <location>
        <begin position="1"/>
        <end position="10"/>
    </location>
</feature>
<dbReference type="AlphaFoldDB" id="A0A081B3Q0"/>
<dbReference type="Proteomes" id="UP000028582">
    <property type="component" value="Unassembled WGS sequence"/>
</dbReference>
<name>A0A081B3Q0_PHYNI</name>
<reference evidence="2 3" key="1">
    <citation type="submission" date="2013-11" db="EMBL/GenBank/DDBJ databases">
        <title>The Genome Sequence of Phytophthora parasitica P1976.</title>
        <authorList>
            <consortium name="The Broad Institute Genomics Platform"/>
            <person name="Russ C."/>
            <person name="Tyler B."/>
            <person name="Panabieres F."/>
            <person name="Shan W."/>
            <person name="Tripathy S."/>
            <person name="Grunwald N."/>
            <person name="Machado M."/>
            <person name="Johnson C.S."/>
            <person name="Walker B."/>
            <person name="Young S."/>
            <person name="Zeng Q."/>
            <person name="Gargeya S."/>
            <person name="Fitzgerald M."/>
            <person name="Haas B."/>
            <person name="Abouelleil A."/>
            <person name="Allen A.W."/>
            <person name="Alvarado L."/>
            <person name="Arachchi H.M."/>
            <person name="Berlin A.M."/>
            <person name="Chapman S.B."/>
            <person name="Gainer-Dewar J."/>
            <person name="Goldberg J."/>
            <person name="Griggs A."/>
            <person name="Gujja S."/>
            <person name="Hansen M."/>
            <person name="Howarth C."/>
            <person name="Imamovic A."/>
            <person name="Ireland A."/>
            <person name="Larimer J."/>
            <person name="McCowan C."/>
            <person name="Murphy C."/>
            <person name="Pearson M."/>
            <person name="Poon T.W."/>
            <person name="Priest M."/>
            <person name="Roberts A."/>
            <person name="Saif S."/>
            <person name="Shea T."/>
            <person name="Sisk P."/>
            <person name="Sykes S."/>
            <person name="Wortman J."/>
            <person name="Nusbaum C."/>
            <person name="Birren B."/>
        </authorList>
    </citation>
    <scope>NUCLEOTIDE SEQUENCE [LARGE SCALE GENOMIC DNA]</scope>
    <source>
        <strain evidence="2 3">P1976</strain>
    </source>
</reference>
<feature type="region of interest" description="Disordered" evidence="1">
    <location>
        <begin position="1"/>
        <end position="23"/>
    </location>
</feature>
<organism evidence="2 3">
    <name type="scientific">Phytophthora nicotianae P1976</name>
    <dbReference type="NCBI Taxonomy" id="1317066"/>
    <lineage>
        <taxon>Eukaryota</taxon>
        <taxon>Sar</taxon>
        <taxon>Stramenopiles</taxon>
        <taxon>Oomycota</taxon>
        <taxon>Peronosporomycetes</taxon>
        <taxon>Peronosporales</taxon>
        <taxon>Peronosporaceae</taxon>
        <taxon>Phytophthora</taxon>
    </lineage>
</organism>
<evidence type="ECO:0000256" key="1">
    <source>
        <dbReference type="SAM" id="MobiDB-lite"/>
    </source>
</evidence>
<accession>A0A081B3Q0</accession>
<sequence>MVQKPGSAQKQEPFRSGSHSFNSREWGGHLVNALKLSVDIVYGGASVGARQLQELQRE</sequence>
<comment type="caution">
    <text evidence="2">The sequence shown here is derived from an EMBL/GenBank/DDBJ whole genome shotgun (WGS) entry which is preliminary data.</text>
</comment>
<dbReference type="EMBL" id="ANJA01000139">
    <property type="protein sequence ID" value="ETO85761.1"/>
    <property type="molecule type" value="Genomic_DNA"/>
</dbReference>
<protein>
    <submittedName>
        <fullName evidence="2">Uncharacterized protein</fullName>
    </submittedName>
</protein>
<gene>
    <name evidence="2" type="ORF">F444_00613</name>
</gene>